<evidence type="ECO:0000256" key="9">
    <source>
        <dbReference type="ARBA" id="ARBA00023065"/>
    </source>
</evidence>
<dbReference type="GO" id="GO:0015078">
    <property type="term" value="F:proton transmembrane transporter activity"/>
    <property type="evidence" value="ECO:0007669"/>
    <property type="project" value="InterPro"/>
</dbReference>
<keyword evidence="11 13" id="KW-0472">Membrane</keyword>
<proteinExistence type="inferred from homology"/>
<dbReference type="AlphaFoldDB" id="K7ZTS9"/>
<name>K7ZTS9_BAHJA</name>
<sequence>MPQMAPILWLPLFLFISLIIFLIINFLYFSSSSPKNNNFNATEFTKPLHWQW</sequence>
<dbReference type="EMBL" id="FR872382">
    <property type="protein sequence ID" value="CCB84618.1"/>
    <property type="molecule type" value="Genomic_DNA"/>
</dbReference>
<keyword evidence="7 12" id="KW-0375">Hydrogen ion transport</keyword>
<evidence type="ECO:0000256" key="8">
    <source>
        <dbReference type="ARBA" id="ARBA00022989"/>
    </source>
</evidence>
<keyword evidence="5 12" id="KW-0138">CF(0)</keyword>
<dbReference type="GO" id="GO:0015986">
    <property type="term" value="P:proton motive force-driven ATP synthesis"/>
    <property type="evidence" value="ECO:0007669"/>
    <property type="project" value="InterPro"/>
</dbReference>
<evidence type="ECO:0000256" key="1">
    <source>
        <dbReference type="ARBA" id="ARBA00004304"/>
    </source>
</evidence>
<protein>
    <recommendedName>
        <fullName evidence="12">ATP synthase complex subunit 8</fullName>
    </recommendedName>
</protein>
<evidence type="ECO:0000256" key="6">
    <source>
        <dbReference type="ARBA" id="ARBA00022692"/>
    </source>
</evidence>
<keyword evidence="9 12" id="KW-0406">Ion transport</keyword>
<evidence type="ECO:0000256" key="12">
    <source>
        <dbReference type="RuleBase" id="RU003661"/>
    </source>
</evidence>
<keyword evidence="4 12" id="KW-0813">Transport</keyword>
<reference evidence="14" key="1">
    <citation type="journal article" date="2012" name="Curr. Biol.">
        <title>Mitogenomic phylogenetic analysis supports continental-scale vicariance in subterranean thalassoid crustaceans.</title>
        <authorList>
            <person name="Bauza-Ribot M.M."/>
            <person name="Juan C."/>
            <person name="Nardi F."/>
            <person name="Oromi P."/>
            <person name="Pons J."/>
            <person name="Jaume D."/>
        </authorList>
    </citation>
    <scope>NUCLEOTIDE SEQUENCE</scope>
</reference>
<keyword evidence="10 12" id="KW-0496">Mitochondrion</keyword>
<organism evidence="14">
    <name type="scientific">Bahadzia jaraguensis</name>
    <name type="common">Amphipod</name>
    <dbReference type="NCBI Taxonomy" id="1041811"/>
    <lineage>
        <taxon>Eukaryota</taxon>
        <taxon>Metazoa</taxon>
        <taxon>Ecdysozoa</taxon>
        <taxon>Arthropoda</taxon>
        <taxon>Crustacea</taxon>
        <taxon>Multicrustacea</taxon>
        <taxon>Malacostraca</taxon>
        <taxon>Eumalacostraca</taxon>
        <taxon>Peracarida</taxon>
        <taxon>Amphipoda</taxon>
        <taxon>Senticaudata</taxon>
        <taxon>Hadziida</taxon>
        <taxon>Hadzioidea</taxon>
        <taxon>Hadziidae</taxon>
        <taxon>Bahadzia</taxon>
    </lineage>
</organism>
<comment type="subcellular location">
    <subcellularLocation>
        <location evidence="1 12">Mitochondrion membrane</location>
        <topology evidence="1 12">Single-pass membrane protein</topology>
    </subcellularLocation>
</comment>
<keyword evidence="8 13" id="KW-1133">Transmembrane helix</keyword>
<evidence type="ECO:0000256" key="2">
    <source>
        <dbReference type="ARBA" id="ARBA00008892"/>
    </source>
</evidence>
<evidence type="ECO:0000256" key="11">
    <source>
        <dbReference type="ARBA" id="ARBA00023136"/>
    </source>
</evidence>
<geneLocation type="mitochondrion" evidence="14"/>
<dbReference type="GO" id="GO:0031966">
    <property type="term" value="C:mitochondrial membrane"/>
    <property type="evidence" value="ECO:0007669"/>
    <property type="project" value="UniProtKB-SubCell"/>
</dbReference>
<comment type="similarity">
    <text evidence="2 12">Belongs to the ATPase protein 8 family.</text>
</comment>
<keyword evidence="6 12" id="KW-0812">Transmembrane</keyword>
<dbReference type="Pfam" id="PF00895">
    <property type="entry name" value="ATP-synt_8"/>
    <property type="match status" value="1"/>
</dbReference>
<evidence type="ECO:0000256" key="13">
    <source>
        <dbReference type="SAM" id="Phobius"/>
    </source>
</evidence>
<dbReference type="GO" id="GO:0045259">
    <property type="term" value="C:proton-transporting ATP synthase complex"/>
    <property type="evidence" value="ECO:0007669"/>
    <property type="project" value="UniProtKB-KW"/>
</dbReference>
<evidence type="ECO:0000256" key="3">
    <source>
        <dbReference type="ARBA" id="ARBA00011291"/>
    </source>
</evidence>
<evidence type="ECO:0000256" key="5">
    <source>
        <dbReference type="ARBA" id="ARBA00022547"/>
    </source>
</evidence>
<dbReference type="InterPro" id="IPR001421">
    <property type="entry name" value="ATP8_metazoa"/>
</dbReference>
<accession>K7ZTS9</accession>
<evidence type="ECO:0000256" key="4">
    <source>
        <dbReference type="ARBA" id="ARBA00022448"/>
    </source>
</evidence>
<evidence type="ECO:0000313" key="14">
    <source>
        <dbReference type="EMBL" id="CCB84618.1"/>
    </source>
</evidence>
<evidence type="ECO:0000256" key="7">
    <source>
        <dbReference type="ARBA" id="ARBA00022781"/>
    </source>
</evidence>
<gene>
    <name evidence="14" type="primary">atp8</name>
</gene>
<feature type="transmembrane region" description="Helical" evidence="13">
    <location>
        <begin position="6"/>
        <end position="29"/>
    </location>
</feature>
<comment type="subunit">
    <text evidence="3">F-type ATPases have 2 components, CF(1) - the catalytic core - and CF(0) - the membrane proton channel.</text>
</comment>
<evidence type="ECO:0000256" key="10">
    <source>
        <dbReference type="ARBA" id="ARBA00023128"/>
    </source>
</evidence>